<comment type="caution">
    <text evidence="2">The sequence shown here is derived from an EMBL/GenBank/DDBJ whole genome shotgun (WGS) entry which is preliminary data.</text>
</comment>
<evidence type="ECO:0000259" key="1">
    <source>
        <dbReference type="Pfam" id="PF01738"/>
    </source>
</evidence>
<dbReference type="PANTHER" id="PTHR17630:SF44">
    <property type="entry name" value="PROTEIN AIM2"/>
    <property type="match status" value="1"/>
</dbReference>
<dbReference type="AlphaFoldDB" id="A0A8H5CT92"/>
<dbReference type="EMBL" id="JAACJM010000100">
    <property type="protein sequence ID" value="KAF5346651.1"/>
    <property type="molecule type" value="Genomic_DNA"/>
</dbReference>
<protein>
    <recommendedName>
        <fullName evidence="1">Dienelactone hydrolase domain-containing protein</fullName>
    </recommendedName>
</protein>
<dbReference type="InterPro" id="IPR029058">
    <property type="entry name" value="AB_hydrolase_fold"/>
</dbReference>
<dbReference type="GO" id="GO:0016787">
    <property type="term" value="F:hydrolase activity"/>
    <property type="evidence" value="ECO:0007669"/>
    <property type="project" value="InterPro"/>
</dbReference>
<proteinExistence type="predicted"/>
<evidence type="ECO:0000313" key="3">
    <source>
        <dbReference type="Proteomes" id="UP000559256"/>
    </source>
</evidence>
<dbReference type="Pfam" id="PF01738">
    <property type="entry name" value="DLH"/>
    <property type="match status" value="1"/>
</dbReference>
<reference evidence="2 3" key="1">
    <citation type="journal article" date="2020" name="ISME J.">
        <title>Uncovering the hidden diversity of litter-decomposition mechanisms in mushroom-forming fungi.</title>
        <authorList>
            <person name="Floudas D."/>
            <person name="Bentzer J."/>
            <person name="Ahren D."/>
            <person name="Johansson T."/>
            <person name="Persson P."/>
            <person name="Tunlid A."/>
        </authorList>
    </citation>
    <scope>NUCLEOTIDE SEQUENCE [LARGE SCALE GENOMIC DNA]</scope>
    <source>
        <strain evidence="2 3">CBS 291.85</strain>
    </source>
</reference>
<evidence type="ECO:0000313" key="2">
    <source>
        <dbReference type="EMBL" id="KAF5346651.1"/>
    </source>
</evidence>
<keyword evidence="3" id="KW-1185">Reference proteome</keyword>
<dbReference type="InterPro" id="IPR002925">
    <property type="entry name" value="Dienelactn_hydro"/>
</dbReference>
<dbReference type="OrthoDB" id="1393670at2759"/>
<feature type="domain" description="Dienelactone hydrolase" evidence="1">
    <location>
        <begin position="42"/>
        <end position="276"/>
    </location>
</feature>
<sequence>MSTSTVLAGPPDDCCFSRGVKHSGTPVGRRETIAGVPTYISEPPSEAQSDGKKVILFMSDIWGPFGNNAMLVQDYFAANGFHVVGLDYFFGDTVDKYDDQPNFDRFEFSKSKKQVADEAVPKWFTAIKAMYGQGPNTKYCAVGRSSVINAALDANAHCTSITTLEGYCFGAPYVMEWAKTKEIVAGAFAHPTLLTEDHFRNCKIPLLMSCAESDRTFPLPARRRAEDILIEAKAQYCIHVFSGVVHGFAMKADLSTGDGRWAKEESASSVLRWFMRFTTDESK</sequence>
<dbReference type="Gene3D" id="3.40.50.1820">
    <property type="entry name" value="alpha/beta hydrolase"/>
    <property type="match status" value="1"/>
</dbReference>
<dbReference type="Proteomes" id="UP000559256">
    <property type="component" value="Unassembled WGS sequence"/>
</dbReference>
<dbReference type="PANTHER" id="PTHR17630">
    <property type="entry name" value="DIENELACTONE HYDROLASE"/>
    <property type="match status" value="1"/>
</dbReference>
<dbReference type="SUPFAM" id="SSF53474">
    <property type="entry name" value="alpha/beta-Hydrolases"/>
    <property type="match status" value="1"/>
</dbReference>
<accession>A0A8H5CT92</accession>
<name>A0A8H5CT92_9AGAR</name>
<gene>
    <name evidence="2" type="ORF">D9758_013199</name>
</gene>
<organism evidence="2 3">
    <name type="scientific">Tetrapyrgos nigripes</name>
    <dbReference type="NCBI Taxonomy" id="182062"/>
    <lineage>
        <taxon>Eukaryota</taxon>
        <taxon>Fungi</taxon>
        <taxon>Dikarya</taxon>
        <taxon>Basidiomycota</taxon>
        <taxon>Agaricomycotina</taxon>
        <taxon>Agaricomycetes</taxon>
        <taxon>Agaricomycetidae</taxon>
        <taxon>Agaricales</taxon>
        <taxon>Marasmiineae</taxon>
        <taxon>Marasmiaceae</taxon>
        <taxon>Tetrapyrgos</taxon>
    </lineage>
</organism>